<protein>
    <submittedName>
        <fullName evidence="1">Uncharacterized protein</fullName>
    </submittedName>
</protein>
<sequence length="394" mass="43730">MGKVKRRGGHLTKTFHKKRACEKESISGRLLDEDCNKDVFTKLFDRVKSVVSISVCNGYITLFSCSGIAIARQVNLTRFLTSASLVKALDGEANRHCFDLRIEVCHEGKKVYMGYLDEHDLDRNFAVVNVESFLDVYVGIFDRVLESPHGEAYLVGRDVSGDLMAMNLELGGETRVSLDDKDLDSKISEAWEGGSVFSCDGEFVGMNLFLVTGRAVFLPWSTICKRLEWYWTSWEKKFGLARTKFYGFGAHAGGKTNSYPEAQTDLLSQEHLDLDSMGYPKLPSTMMGAGMILVNTFEETFGDVCGKGAWRRLSARAASSIGRNVVALASFNGERRFFACMGFFIGWNGSTIILTSASLIRNSGDENKIVENLRIEVLLPSKESCCSSQCPESS</sequence>
<dbReference type="PANTHER" id="PTHR18868">
    <property type="entry name" value="OS07G0665300 PROTEIN-RELATED"/>
    <property type="match status" value="1"/>
</dbReference>
<dbReference type="EMBL" id="CM029049">
    <property type="protein sequence ID" value="KAG2574650.1"/>
    <property type="molecule type" value="Genomic_DNA"/>
</dbReference>
<dbReference type="InterPro" id="IPR009003">
    <property type="entry name" value="Peptidase_S1_PA"/>
</dbReference>
<organism evidence="1 2">
    <name type="scientific">Panicum virgatum</name>
    <name type="common">Blackwell switchgrass</name>
    <dbReference type="NCBI Taxonomy" id="38727"/>
    <lineage>
        <taxon>Eukaryota</taxon>
        <taxon>Viridiplantae</taxon>
        <taxon>Streptophyta</taxon>
        <taxon>Embryophyta</taxon>
        <taxon>Tracheophyta</taxon>
        <taxon>Spermatophyta</taxon>
        <taxon>Magnoliopsida</taxon>
        <taxon>Liliopsida</taxon>
        <taxon>Poales</taxon>
        <taxon>Poaceae</taxon>
        <taxon>PACMAD clade</taxon>
        <taxon>Panicoideae</taxon>
        <taxon>Panicodae</taxon>
        <taxon>Paniceae</taxon>
        <taxon>Panicinae</taxon>
        <taxon>Panicum</taxon>
        <taxon>Panicum sect. Hiantes</taxon>
    </lineage>
</organism>
<reference evidence="1" key="1">
    <citation type="submission" date="2020-05" db="EMBL/GenBank/DDBJ databases">
        <title>WGS assembly of Panicum virgatum.</title>
        <authorList>
            <person name="Lovell J.T."/>
            <person name="Jenkins J."/>
            <person name="Shu S."/>
            <person name="Juenger T.E."/>
            <person name="Schmutz J."/>
        </authorList>
    </citation>
    <scope>NUCLEOTIDE SEQUENCE</scope>
    <source>
        <strain evidence="1">AP13</strain>
    </source>
</reference>
<dbReference type="EMBL" id="CM029049">
    <property type="protein sequence ID" value="KAG2574649.1"/>
    <property type="molecule type" value="Genomic_DNA"/>
</dbReference>
<comment type="caution">
    <text evidence="1">The sequence shown here is derived from an EMBL/GenBank/DDBJ whole genome shotgun (WGS) entry which is preliminary data.</text>
</comment>
<evidence type="ECO:0000313" key="2">
    <source>
        <dbReference type="Proteomes" id="UP000823388"/>
    </source>
</evidence>
<evidence type="ECO:0000313" key="1">
    <source>
        <dbReference type="EMBL" id="KAG2574649.1"/>
    </source>
</evidence>
<dbReference type="SUPFAM" id="SSF50494">
    <property type="entry name" value="Trypsin-like serine proteases"/>
    <property type="match status" value="1"/>
</dbReference>
<name>A0A8T0QMW5_PANVG</name>
<proteinExistence type="predicted"/>
<dbReference type="PANTHER" id="PTHR18868:SF29">
    <property type="match status" value="1"/>
</dbReference>
<gene>
    <name evidence="1" type="ORF">PVAP13_7KG338200</name>
</gene>
<keyword evidence="2" id="KW-1185">Reference proteome</keyword>
<dbReference type="Proteomes" id="UP000823388">
    <property type="component" value="Chromosome 7K"/>
</dbReference>
<accession>A0A8T0QMW5</accession>
<dbReference type="AlphaFoldDB" id="A0A8T0QMW5"/>